<evidence type="ECO:0000256" key="1">
    <source>
        <dbReference type="SAM" id="MobiDB-lite"/>
    </source>
</evidence>
<feature type="region of interest" description="Disordered" evidence="1">
    <location>
        <begin position="1"/>
        <end position="38"/>
    </location>
</feature>
<evidence type="ECO:0000256" key="2">
    <source>
        <dbReference type="SAM" id="Phobius"/>
    </source>
</evidence>
<dbReference type="EMBL" id="QOIM01000039">
    <property type="protein sequence ID" value="RCG16146.1"/>
    <property type="molecule type" value="Genomic_DNA"/>
</dbReference>
<dbReference type="Gene3D" id="3.40.50.410">
    <property type="entry name" value="von Willebrand factor, type A domain"/>
    <property type="match status" value="1"/>
</dbReference>
<dbReference type="PROSITE" id="PS50234">
    <property type="entry name" value="VWFA"/>
    <property type="match status" value="1"/>
</dbReference>
<feature type="compositionally biased region" description="Basic residues" evidence="1">
    <location>
        <begin position="29"/>
        <end position="38"/>
    </location>
</feature>
<protein>
    <submittedName>
        <fullName evidence="4">VWA domain-containing protein</fullName>
    </submittedName>
</protein>
<dbReference type="Pfam" id="PF00092">
    <property type="entry name" value="VWA"/>
    <property type="match status" value="1"/>
</dbReference>
<accession>A0A367EDJ2</accession>
<dbReference type="InterPro" id="IPR002035">
    <property type="entry name" value="VWF_A"/>
</dbReference>
<evidence type="ECO:0000259" key="3">
    <source>
        <dbReference type="PROSITE" id="PS50234"/>
    </source>
</evidence>
<evidence type="ECO:0000313" key="4">
    <source>
        <dbReference type="EMBL" id="RCG16146.1"/>
    </source>
</evidence>
<name>A0A367EDJ2_9ACTN</name>
<keyword evidence="2" id="KW-1133">Transmembrane helix</keyword>
<evidence type="ECO:0000313" key="5">
    <source>
        <dbReference type="Proteomes" id="UP000253507"/>
    </source>
</evidence>
<dbReference type="SUPFAM" id="SSF53850">
    <property type="entry name" value="Periplasmic binding protein-like II"/>
    <property type="match status" value="1"/>
</dbReference>
<dbReference type="Proteomes" id="UP000253507">
    <property type="component" value="Unassembled WGS sequence"/>
</dbReference>
<feature type="transmembrane region" description="Helical" evidence="2">
    <location>
        <begin position="42"/>
        <end position="61"/>
    </location>
</feature>
<feature type="domain" description="VWFA" evidence="3">
    <location>
        <begin position="410"/>
        <end position="609"/>
    </location>
</feature>
<dbReference type="Pfam" id="PF13531">
    <property type="entry name" value="SBP_bac_11"/>
    <property type="match status" value="1"/>
</dbReference>
<dbReference type="AlphaFoldDB" id="A0A367EDJ2"/>
<feature type="compositionally biased region" description="Basic and acidic residues" evidence="1">
    <location>
        <begin position="1"/>
        <end position="11"/>
    </location>
</feature>
<comment type="caution">
    <text evidence="4">The sequence shown here is derived from an EMBL/GenBank/DDBJ whole genome shotgun (WGS) entry which is preliminary data.</text>
</comment>
<keyword evidence="5" id="KW-1185">Reference proteome</keyword>
<sequence>MPRHSLPDDSGAHGPRGPYTAERPGHAGTRTRHGTRGRARRRTVFCAVGLVVALGAGAVVATRTGVLPFGGACDGSTVELRVAAAPAIAPALRAVADRAREENARSDGQCLDVHVGERTGAEMAAVLRRGGGKAAEDFDVWLPDSRIWTDRASSSSGKDTGLRPLGSVATSPLALAAVPAAAEEMGWPGKTYSWAQLAAAASGEGDLRVGTADPARSATGLLALTRIQSATAEQGADTSRTAAAAAARQLAERTAPGDSQVLATLPHDTSGAELGNPRRNQALLLSEQAAYAHNRKRGGAPGLRLFYPGSTKDGSTVLDYPYTLLQTGERDTATSRAATRFQTLLGGAEGRRELRRHGFRAPDGEAAGGVARTAGARAPQPYTATPGEPPAPEDVRTALGMWTITVQSARFTLVVDASASMAAPVPGRPGQSRMDVTKASLLRGLTRFTPRDEVGLWEFSTRLAGDRDYRELVPPRRLGHEDGDGVTQRSRLTKAFGGMEPIPGGATGLYDTTLAAYEQARKQYAKGRFNALVVLTDGANEDPGSISRAELVAELEQLSDGKAPVPLIAIAVGPDADEKAAEELAKATGGSAHQVSDPAQIHQVILKAIVEAGSRG</sequence>
<dbReference type="RefSeq" id="WP_114017364.1">
    <property type="nucleotide sequence ID" value="NZ_QOIM01000039.1"/>
</dbReference>
<keyword evidence="2" id="KW-0812">Transmembrane</keyword>
<dbReference type="InterPro" id="IPR036465">
    <property type="entry name" value="vWFA_dom_sf"/>
</dbReference>
<reference evidence="4 5" key="1">
    <citation type="submission" date="2018-06" db="EMBL/GenBank/DDBJ databases">
        <title>Streptomyces reniochalinae sp. nov. and Streptomyces diacarnus sp. nov. from marine sponges.</title>
        <authorList>
            <person name="Li L."/>
        </authorList>
    </citation>
    <scope>NUCLEOTIDE SEQUENCE [LARGE SCALE GENOMIC DNA]</scope>
    <source>
        <strain evidence="4 5">LHW50302</strain>
    </source>
</reference>
<gene>
    <name evidence="4" type="ORF">DQ392_21710</name>
</gene>
<dbReference type="SUPFAM" id="SSF53300">
    <property type="entry name" value="vWA-like"/>
    <property type="match status" value="1"/>
</dbReference>
<organism evidence="4 5">
    <name type="scientific">Streptomyces reniochalinae</name>
    <dbReference type="NCBI Taxonomy" id="2250578"/>
    <lineage>
        <taxon>Bacteria</taxon>
        <taxon>Bacillati</taxon>
        <taxon>Actinomycetota</taxon>
        <taxon>Actinomycetes</taxon>
        <taxon>Kitasatosporales</taxon>
        <taxon>Streptomycetaceae</taxon>
        <taxon>Streptomyces</taxon>
    </lineage>
</organism>
<dbReference type="SMART" id="SM00327">
    <property type="entry name" value="VWA"/>
    <property type="match status" value="1"/>
</dbReference>
<proteinExistence type="predicted"/>
<dbReference type="OrthoDB" id="5621159at2"/>
<keyword evidence="2" id="KW-0472">Membrane</keyword>